<feature type="compositionally biased region" description="Basic and acidic residues" evidence="1">
    <location>
        <begin position="50"/>
        <end position="59"/>
    </location>
</feature>
<keyword evidence="2" id="KW-0472">Membrane</keyword>
<proteinExistence type="predicted"/>
<keyword evidence="2" id="KW-1133">Transmembrane helix</keyword>
<reference evidence="3 4" key="1">
    <citation type="journal article" date="2016" name="Mol. Biol. Evol.">
        <title>Comparative Genomics of Early-Diverging Mushroom-Forming Fungi Provides Insights into the Origins of Lignocellulose Decay Capabilities.</title>
        <authorList>
            <person name="Nagy L.G."/>
            <person name="Riley R."/>
            <person name="Tritt A."/>
            <person name="Adam C."/>
            <person name="Daum C."/>
            <person name="Floudas D."/>
            <person name="Sun H."/>
            <person name="Yadav J.S."/>
            <person name="Pangilinan J."/>
            <person name="Larsson K.H."/>
            <person name="Matsuura K."/>
            <person name="Barry K."/>
            <person name="Labutti K."/>
            <person name="Kuo R."/>
            <person name="Ohm R.A."/>
            <person name="Bhattacharya S.S."/>
            <person name="Shirouzu T."/>
            <person name="Yoshinaga Y."/>
            <person name="Martin F.M."/>
            <person name="Grigoriev I.V."/>
            <person name="Hibbett D.S."/>
        </authorList>
    </citation>
    <scope>NUCLEOTIDE SEQUENCE [LARGE SCALE GENOMIC DNA]</scope>
    <source>
        <strain evidence="3 4">HHB12029</strain>
    </source>
</reference>
<evidence type="ECO:0000256" key="2">
    <source>
        <dbReference type="SAM" id="Phobius"/>
    </source>
</evidence>
<dbReference type="InParanoid" id="A0A165BVM1"/>
<feature type="compositionally biased region" description="Low complexity" evidence="1">
    <location>
        <begin position="69"/>
        <end position="89"/>
    </location>
</feature>
<dbReference type="EMBL" id="KV426400">
    <property type="protein sequence ID" value="KZV81320.1"/>
    <property type="molecule type" value="Genomic_DNA"/>
</dbReference>
<dbReference type="Proteomes" id="UP000077266">
    <property type="component" value="Unassembled WGS sequence"/>
</dbReference>
<gene>
    <name evidence="3" type="ORF">EXIGLDRAFT_385882</name>
</gene>
<dbReference type="OrthoDB" id="2596855at2759"/>
<keyword evidence="4" id="KW-1185">Reference proteome</keyword>
<dbReference type="AlphaFoldDB" id="A0A165BVM1"/>
<sequence length="333" mass="35793">MASTASSSRGPQLSEAGPLPRKVGEFGYPSSASLHQPESEADITESAELPARHPADRPDPVQPPSRTQPTPAQSTAAGSSTTSLQSTIPPKRSGLLYRLRSSRAPPLFWGLHGPAVIRFVLILFMICGTITGWALTAGRLGDANARNDNGTAAKNDMLAQMAGTMGIFVHVAFAVALLIELVFIERAIFQLRAERWLYKHPGEALPLHRGGRGSSAGGVGMNYAPWNRPPLPTYASALGYRGTGDPEDDAIAAPPPPAYGNTRGSVLLLSNALRRISHLSQQMSPRTPRDFEQIPESRPVSYVSAAHDDPETRSAAERARQLEVTLARLEQQQ</sequence>
<keyword evidence="2" id="KW-0812">Transmembrane</keyword>
<feature type="transmembrane region" description="Helical" evidence="2">
    <location>
        <begin position="107"/>
        <end position="135"/>
    </location>
</feature>
<accession>A0A165BVM1</accession>
<evidence type="ECO:0000256" key="1">
    <source>
        <dbReference type="SAM" id="MobiDB-lite"/>
    </source>
</evidence>
<feature type="transmembrane region" description="Helical" evidence="2">
    <location>
        <begin position="167"/>
        <end position="189"/>
    </location>
</feature>
<feature type="compositionally biased region" description="Polar residues" evidence="1">
    <location>
        <begin position="1"/>
        <end position="11"/>
    </location>
</feature>
<evidence type="ECO:0000313" key="4">
    <source>
        <dbReference type="Proteomes" id="UP000077266"/>
    </source>
</evidence>
<feature type="region of interest" description="Disordered" evidence="1">
    <location>
        <begin position="1"/>
        <end position="89"/>
    </location>
</feature>
<evidence type="ECO:0000313" key="3">
    <source>
        <dbReference type="EMBL" id="KZV81320.1"/>
    </source>
</evidence>
<name>A0A165BVM1_EXIGL</name>
<feature type="region of interest" description="Disordered" evidence="1">
    <location>
        <begin position="280"/>
        <end position="317"/>
    </location>
</feature>
<dbReference type="STRING" id="1314781.A0A165BVM1"/>
<protein>
    <submittedName>
        <fullName evidence="3">Uncharacterized protein</fullName>
    </submittedName>
</protein>
<organism evidence="3 4">
    <name type="scientific">Exidia glandulosa HHB12029</name>
    <dbReference type="NCBI Taxonomy" id="1314781"/>
    <lineage>
        <taxon>Eukaryota</taxon>
        <taxon>Fungi</taxon>
        <taxon>Dikarya</taxon>
        <taxon>Basidiomycota</taxon>
        <taxon>Agaricomycotina</taxon>
        <taxon>Agaricomycetes</taxon>
        <taxon>Auriculariales</taxon>
        <taxon>Exidiaceae</taxon>
        <taxon>Exidia</taxon>
    </lineage>
</organism>
<feature type="compositionally biased region" description="Basic and acidic residues" evidence="1">
    <location>
        <begin position="306"/>
        <end position="317"/>
    </location>
</feature>